<keyword evidence="1" id="KW-0472">Membrane</keyword>
<feature type="transmembrane region" description="Helical" evidence="1">
    <location>
        <begin position="84"/>
        <end position="107"/>
    </location>
</feature>
<proteinExistence type="predicted"/>
<keyword evidence="3" id="KW-1185">Reference proteome</keyword>
<sequence length="238" mass="26697">MPEFLPSDQQSLSSILNKDEHFTPEMQGLLCSDMEGNSCTNETRISPTIDSPNTAKKSPTFCLMQADGDISVVRVHFETSNDSLIMLKAAILISCLVVLVLFLYFVITQDVIPIIRNPTSFLIFLNFRTIVSFVMVIWFIAFCLLSHLVRVNFDMPSEGELFFADIRKESPKCNVCVLPGGEVSLLILDPEKSKLVAKNHSILGEPTKEMDEWSTRAVLIPDEENDAIELHEVESGRI</sequence>
<dbReference type="Proteomes" id="UP001479436">
    <property type="component" value="Unassembled WGS sequence"/>
</dbReference>
<evidence type="ECO:0000313" key="2">
    <source>
        <dbReference type="EMBL" id="KAK9766577.1"/>
    </source>
</evidence>
<evidence type="ECO:0000256" key="1">
    <source>
        <dbReference type="SAM" id="Phobius"/>
    </source>
</evidence>
<keyword evidence="1" id="KW-1133">Transmembrane helix</keyword>
<accession>A0ABR2WYK1</accession>
<organism evidence="2 3">
    <name type="scientific">Basidiobolus ranarum</name>
    <dbReference type="NCBI Taxonomy" id="34480"/>
    <lineage>
        <taxon>Eukaryota</taxon>
        <taxon>Fungi</taxon>
        <taxon>Fungi incertae sedis</taxon>
        <taxon>Zoopagomycota</taxon>
        <taxon>Entomophthoromycotina</taxon>
        <taxon>Basidiobolomycetes</taxon>
        <taxon>Basidiobolales</taxon>
        <taxon>Basidiobolaceae</taxon>
        <taxon>Basidiobolus</taxon>
    </lineage>
</organism>
<keyword evidence="1" id="KW-0812">Transmembrane</keyword>
<name>A0ABR2WYK1_9FUNG</name>
<evidence type="ECO:0000313" key="3">
    <source>
        <dbReference type="Proteomes" id="UP001479436"/>
    </source>
</evidence>
<feature type="transmembrane region" description="Helical" evidence="1">
    <location>
        <begin position="127"/>
        <end position="149"/>
    </location>
</feature>
<comment type="caution">
    <text evidence="2">The sequence shown here is derived from an EMBL/GenBank/DDBJ whole genome shotgun (WGS) entry which is preliminary data.</text>
</comment>
<reference evidence="2 3" key="1">
    <citation type="submission" date="2023-04" db="EMBL/GenBank/DDBJ databases">
        <title>Genome of Basidiobolus ranarum AG-B5.</title>
        <authorList>
            <person name="Stajich J.E."/>
            <person name="Carter-House D."/>
            <person name="Gryganskyi A."/>
        </authorList>
    </citation>
    <scope>NUCLEOTIDE SEQUENCE [LARGE SCALE GENOMIC DNA]</scope>
    <source>
        <strain evidence="2 3">AG-B5</strain>
    </source>
</reference>
<protein>
    <submittedName>
        <fullName evidence="2">Uncharacterized protein</fullName>
    </submittedName>
</protein>
<gene>
    <name evidence="2" type="ORF">K7432_004235</name>
</gene>
<dbReference type="EMBL" id="JASJQH010000143">
    <property type="protein sequence ID" value="KAK9766577.1"/>
    <property type="molecule type" value="Genomic_DNA"/>
</dbReference>